<protein>
    <submittedName>
        <fullName evidence="2">Uncharacterized protein</fullName>
    </submittedName>
</protein>
<name>A0ABR3MMG7_9TELE</name>
<dbReference type="EMBL" id="JAYMGO010000011">
    <property type="protein sequence ID" value="KAL1265809.1"/>
    <property type="molecule type" value="Genomic_DNA"/>
</dbReference>
<evidence type="ECO:0000313" key="3">
    <source>
        <dbReference type="Proteomes" id="UP001558613"/>
    </source>
</evidence>
<keyword evidence="3" id="KW-1185">Reference proteome</keyword>
<evidence type="ECO:0000256" key="1">
    <source>
        <dbReference type="SAM" id="Phobius"/>
    </source>
</evidence>
<feature type="transmembrane region" description="Helical" evidence="1">
    <location>
        <begin position="38"/>
        <end position="56"/>
    </location>
</feature>
<organism evidence="2 3">
    <name type="scientific">Cirrhinus molitorella</name>
    <name type="common">mud carp</name>
    <dbReference type="NCBI Taxonomy" id="172907"/>
    <lineage>
        <taxon>Eukaryota</taxon>
        <taxon>Metazoa</taxon>
        <taxon>Chordata</taxon>
        <taxon>Craniata</taxon>
        <taxon>Vertebrata</taxon>
        <taxon>Euteleostomi</taxon>
        <taxon>Actinopterygii</taxon>
        <taxon>Neopterygii</taxon>
        <taxon>Teleostei</taxon>
        <taxon>Ostariophysi</taxon>
        <taxon>Cypriniformes</taxon>
        <taxon>Cyprinidae</taxon>
        <taxon>Labeoninae</taxon>
        <taxon>Labeonini</taxon>
        <taxon>Cirrhinus</taxon>
    </lineage>
</organism>
<dbReference type="Proteomes" id="UP001558613">
    <property type="component" value="Unassembled WGS sequence"/>
</dbReference>
<gene>
    <name evidence="2" type="ORF">QQF64_003836</name>
</gene>
<proteinExistence type="predicted"/>
<reference evidence="2 3" key="1">
    <citation type="submission" date="2023-09" db="EMBL/GenBank/DDBJ databases">
        <authorList>
            <person name="Wang M."/>
        </authorList>
    </citation>
    <scope>NUCLEOTIDE SEQUENCE [LARGE SCALE GENOMIC DNA]</scope>
    <source>
        <strain evidence="2">GT-2023</strain>
        <tissue evidence="2">Liver</tissue>
    </source>
</reference>
<keyword evidence="1" id="KW-0812">Transmembrane</keyword>
<comment type="caution">
    <text evidence="2">The sequence shown here is derived from an EMBL/GenBank/DDBJ whole genome shotgun (WGS) entry which is preliminary data.</text>
</comment>
<keyword evidence="1" id="KW-0472">Membrane</keyword>
<evidence type="ECO:0000313" key="2">
    <source>
        <dbReference type="EMBL" id="KAL1265809.1"/>
    </source>
</evidence>
<keyword evidence="1" id="KW-1133">Transmembrane helix</keyword>
<sequence length="82" mass="8700">MYAVHIRARRDPVCACVLACVRLCLSVAAEVAVSVVGVVVIHAVASLILLCGWLPCQEAPAWPPAHQPHLAPSHSYPAAHTE</sequence>
<accession>A0ABR3MMG7</accession>